<reference evidence="1 2" key="1">
    <citation type="journal article" date="2023" name="Science">
        <title>Complex scaffold remodeling in plant triterpene biosynthesis.</title>
        <authorList>
            <person name="De La Pena R."/>
            <person name="Hodgson H."/>
            <person name="Liu J.C."/>
            <person name="Stephenson M.J."/>
            <person name="Martin A.C."/>
            <person name="Owen C."/>
            <person name="Harkess A."/>
            <person name="Leebens-Mack J."/>
            <person name="Jimenez L.E."/>
            <person name="Osbourn A."/>
            <person name="Sattely E.S."/>
        </authorList>
    </citation>
    <scope>NUCLEOTIDE SEQUENCE [LARGE SCALE GENOMIC DNA]</scope>
    <source>
        <strain evidence="2">cv. JPN11</strain>
        <tissue evidence="1">Leaf</tissue>
    </source>
</reference>
<evidence type="ECO:0000313" key="1">
    <source>
        <dbReference type="EMBL" id="KAJ4722854.1"/>
    </source>
</evidence>
<dbReference type="Proteomes" id="UP001164539">
    <property type="component" value="Chromosome 3"/>
</dbReference>
<protein>
    <submittedName>
        <fullName evidence="1">1-aminocyclopropane-1-carboxylate oxidase-like 1</fullName>
    </submittedName>
</protein>
<gene>
    <name evidence="1" type="ORF">OWV82_006291</name>
</gene>
<accession>A0ACC1YI91</accession>
<comment type="caution">
    <text evidence="1">The sequence shown here is derived from an EMBL/GenBank/DDBJ whole genome shotgun (WGS) entry which is preliminary data.</text>
</comment>
<proteinExistence type="predicted"/>
<keyword evidence="2" id="KW-1185">Reference proteome</keyword>
<dbReference type="EMBL" id="CM051396">
    <property type="protein sequence ID" value="KAJ4722854.1"/>
    <property type="molecule type" value="Genomic_DNA"/>
</dbReference>
<name>A0ACC1YI91_MELAZ</name>
<evidence type="ECO:0000313" key="2">
    <source>
        <dbReference type="Proteomes" id="UP001164539"/>
    </source>
</evidence>
<organism evidence="1 2">
    <name type="scientific">Melia azedarach</name>
    <name type="common">Chinaberry tree</name>
    <dbReference type="NCBI Taxonomy" id="155640"/>
    <lineage>
        <taxon>Eukaryota</taxon>
        <taxon>Viridiplantae</taxon>
        <taxon>Streptophyta</taxon>
        <taxon>Embryophyta</taxon>
        <taxon>Tracheophyta</taxon>
        <taxon>Spermatophyta</taxon>
        <taxon>Magnoliopsida</taxon>
        <taxon>eudicotyledons</taxon>
        <taxon>Gunneridae</taxon>
        <taxon>Pentapetalae</taxon>
        <taxon>rosids</taxon>
        <taxon>malvids</taxon>
        <taxon>Sapindales</taxon>
        <taxon>Meliaceae</taxon>
        <taxon>Melia</taxon>
    </lineage>
</organism>
<sequence length="365" mass="40808">MEIRNCDRISELKAFDDTKAGVKGLVDVGVTKVPKIFILEDHQKLKLDDMPICCDPYIKIPIIDLEGIKNDAGLRSEIIDKVRDASEKWGFFQVINHGISTSILDETIDGARRFFDQELEIKKEYYSRDYSKRVLYLSNYTLYQAQAASWSDTLSCFMGRNLASAEELPAACRDILITYNKEVLKLGSTLLEVLSEALGLVPNYLNDMGCGDEINISCHYYPACPEPELTMGIRAHADSGFLTILLQNQIGGLQVLHESKWFDVVPTPGAFVVNLGYLMQLISNDQFKSVYHRVLSKNEGPRISIASCFISRSSTPFGPIKELVSEGNPAVYSEITAQDVVKQQFSKVKKGLSTLDNFKLPSHSA</sequence>